<dbReference type="EMBL" id="RVHM01000022">
    <property type="protein sequence ID" value="MLU98431.1"/>
    <property type="molecule type" value="Genomic_DNA"/>
</dbReference>
<reference evidence="3" key="1">
    <citation type="submission" date="2018-07" db="EMBL/GenBank/DDBJ databases">
        <authorList>
            <person name="Ashton P.M."/>
            <person name="Dallman T."/>
            <person name="Nair S."/>
            <person name="De Pinna E."/>
            <person name="Peters T."/>
            <person name="Grant K."/>
        </authorList>
    </citation>
    <scope>NUCLEOTIDE SEQUENCE [LARGE SCALE GENOMIC DNA]</scope>
    <source>
        <strain evidence="3">157339</strain>
    </source>
</reference>
<dbReference type="PANTHER" id="PTHR11487">
    <property type="entry name" value="THIOESTERASE"/>
    <property type="match status" value="1"/>
</dbReference>
<organism evidence="3">
    <name type="scientific">Salmonella enterica I</name>
    <dbReference type="NCBI Taxonomy" id="59201"/>
    <lineage>
        <taxon>Bacteria</taxon>
        <taxon>Pseudomonadati</taxon>
        <taxon>Pseudomonadota</taxon>
        <taxon>Gammaproteobacteria</taxon>
        <taxon>Enterobacterales</taxon>
        <taxon>Enterobacteriaceae</taxon>
        <taxon>Salmonella</taxon>
    </lineage>
</organism>
<dbReference type="Pfam" id="PF00975">
    <property type="entry name" value="Thioesterase"/>
    <property type="match status" value="1"/>
</dbReference>
<feature type="domain" description="Thioesterase" evidence="2">
    <location>
        <begin position="18"/>
        <end position="239"/>
    </location>
</feature>
<evidence type="ECO:0000256" key="1">
    <source>
        <dbReference type="ARBA" id="ARBA00007169"/>
    </source>
</evidence>
<comment type="caution">
    <text evidence="3">The sequence shown here is derived from an EMBL/GenBank/DDBJ whole genome shotgun (WGS) entry which is preliminary data.</text>
</comment>
<protein>
    <submittedName>
        <fullName evidence="3">Thioesterase</fullName>
    </submittedName>
</protein>
<dbReference type="InterPro" id="IPR029058">
    <property type="entry name" value="AB_hydrolase_fold"/>
</dbReference>
<dbReference type="InterPro" id="IPR012223">
    <property type="entry name" value="TEII"/>
</dbReference>
<sequence length="247" mass="28273">MVSSWFQFFPGVTEPKIQLFCIQHAGSGNASIFHAWLDLMPPDISLYIACFPKRLDRFKQIIPLNMSSLIQELADDMGTVINRPWAIFGHGMGGVVAHELVLELFQRGISQPNLLAISGRGAPQFHQMGTLHQLSDETLCQELIRLDDSNENILYHQDLRKFLLPKIRANYRLIETYRAVPTGILSCPLAVFWGAGDWELSEEAIMGWKVWSEGYFHQRSFSGGHFYLNNHREAVVNTLYELLFFEK</sequence>
<comment type="similarity">
    <text evidence="1">Belongs to the thioesterase family.</text>
</comment>
<dbReference type="Proteomes" id="UP000885374">
    <property type="component" value="Unassembled WGS sequence"/>
</dbReference>
<proteinExistence type="inferred from homology"/>
<name>A0A3R0X527_SALET</name>
<dbReference type="Gene3D" id="3.40.50.1820">
    <property type="entry name" value="alpha/beta hydrolase"/>
    <property type="match status" value="1"/>
</dbReference>
<dbReference type="GO" id="GO:0008610">
    <property type="term" value="P:lipid biosynthetic process"/>
    <property type="evidence" value="ECO:0007669"/>
    <property type="project" value="TreeGrafter"/>
</dbReference>
<dbReference type="PANTHER" id="PTHR11487:SF0">
    <property type="entry name" value="S-ACYL FATTY ACID SYNTHASE THIOESTERASE, MEDIUM CHAIN"/>
    <property type="match status" value="1"/>
</dbReference>
<dbReference type="SUPFAM" id="SSF53474">
    <property type="entry name" value="alpha/beta-Hydrolases"/>
    <property type="match status" value="1"/>
</dbReference>
<evidence type="ECO:0000313" key="3">
    <source>
        <dbReference type="EMBL" id="MLU98431.1"/>
    </source>
</evidence>
<dbReference type="InterPro" id="IPR001031">
    <property type="entry name" value="Thioesterase"/>
</dbReference>
<evidence type="ECO:0000259" key="2">
    <source>
        <dbReference type="Pfam" id="PF00975"/>
    </source>
</evidence>
<dbReference type="AlphaFoldDB" id="A0A3R0X527"/>
<gene>
    <name evidence="3" type="ORF">DRU74_17140</name>
</gene>
<accession>A0A3R0X527</accession>